<dbReference type="AlphaFoldDB" id="A0A814KKG5"/>
<name>A0A814KKG5_9BILA</name>
<keyword evidence="5" id="KW-1185">Reference proteome</keyword>
<evidence type="ECO:0000313" key="4">
    <source>
        <dbReference type="EMBL" id="CAF3823015.1"/>
    </source>
</evidence>
<dbReference type="Proteomes" id="UP000677228">
    <property type="component" value="Unassembled WGS sequence"/>
</dbReference>
<evidence type="ECO:0000313" key="1">
    <source>
        <dbReference type="EMBL" id="CAF0770054.1"/>
    </source>
</evidence>
<dbReference type="EMBL" id="CAJOBA010000703">
    <property type="protein sequence ID" value="CAF3550822.1"/>
    <property type="molecule type" value="Genomic_DNA"/>
</dbReference>
<dbReference type="Proteomes" id="UP000663829">
    <property type="component" value="Unassembled WGS sequence"/>
</dbReference>
<dbReference type="Proteomes" id="UP000682733">
    <property type="component" value="Unassembled WGS sequence"/>
</dbReference>
<gene>
    <name evidence="2" type="ORF">GPM918_LOCUS16421</name>
    <name evidence="1" type="ORF">OVA965_LOCUS3035</name>
    <name evidence="4" type="ORF">SRO942_LOCUS16421</name>
    <name evidence="3" type="ORF">TMI583_LOCUS3034</name>
</gene>
<organism evidence="2 5">
    <name type="scientific">Didymodactylos carnosus</name>
    <dbReference type="NCBI Taxonomy" id="1234261"/>
    <lineage>
        <taxon>Eukaryota</taxon>
        <taxon>Metazoa</taxon>
        <taxon>Spiralia</taxon>
        <taxon>Gnathifera</taxon>
        <taxon>Rotifera</taxon>
        <taxon>Eurotatoria</taxon>
        <taxon>Bdelloidea</taxon>
        <taxon>Philodinida</taxon>
        <taxon>Philodinidae</taxon>
        <taxon>Didymodactylos</taxon>
    </lineage>
</organism>
<dbReference type="EMBL" id="CAJNOQ010004313">
    <property type="protein sequence ID" value="CAF1053770.1"/>
    <property type="molecule type" value="Genomic_DNA"/>
</dbReference>
<evidence type="ECO:0000313" key="2">
    <source>
        <dbReference type="EMBL" id="CAF1053770.1"/>
    </source>
</evidence>
<proteinExistence type="predicted"/>
<dbReference type="Proteomes" id="UP000681722">
    <property type="component" value="Unassembled WGS sequence"/>
</dbReference>
<dbReference type="EMBL" id="CAJNOK010000703">
    <property type="protein sequence ID" value="CAF0770054.1"/>
    <property type="molecule type" value="Genomic_DNA"/>
</dbReference>
<sequence>MALQISRDQPCSIDFLPTSLQLKRSKVQSISEPTQNIQSLVALSFLPTSDVISAFEQLKQQLPAQEAIINYYEETYVGIKSRFSRPRKQPKFELDL</sequence>
<evidence type="ECO:0000313" key="3">
    <source>
        <dbReference type="EMBL" id="CAF3550822.1"/>
    </source>
</evidence>
<dbReference type="EMBL" id="CAJOBC010004313">
    <property type="protein sequence ID" value="CAF3823015.1"/>
    <property type="molecule type" value="Genomic_DNA"/>
</dbReference>
<reference evidence="2" key="1">
    <citation type="submission" date="2021-02" db="EMBL/GenBank/DDBJ databases">
        <authorList>
            <person name="Nowell W R."/>
        </authorList>
    </citation>
    <scope>NUCLEOTIDE SEQUENCE</scope>
</reference>
<dbReference type="OrthoDB" id="6612379at2759"/>
<protein>
    <submittedName>
        <fullName evidence="2">Uncharacterized protein</fullName>
    </submittedName>
</protein>
<accession>A0A814KKG5</accession>
<comment type="caution">
    <text evidence="2">The sequence shown here is derived from an EMBL/GenBank/DDBJ whole genome shotgun (WGS) entry which is preliminary data.</text>
</comment>
<evidence type="ECO:0000313" key="5">
    <source>
        <dbReference type="Proteomes" id="UP000663829"/>
    </source>
</evidence>